<evidence type="ECO:0000256" key="2">
    <source>
        <dbReference type="ARBA" id="ARBA00022741"/>
    </source>
</evidence>
<dbReference type="InParanoid" id="A0A448YSA7"/>
<keyword evidence="15" id="KW-1185">Reference proteome</keyword>
<dbReference type="EMBL" id="CAACVR010000056">
    <property type="protein sequence ID" value="VEU23777.1"/>
    <property type="molecule type" value="Genomic_DNA"/>
</dbReference>
<evidence type="ECO:0000313" key="14">
    <source>
        <dbReference type="EMBL" id="VEU23777.1"/>
    </source>
</evidence>
<sequence>MPVYKEVFSTLNENQYKALVTPTANVLQILAGPGTGKTRVITARVAYLLCEEKLPPEDVIVTTFTKKAANEMKKRLADLLRGCTPKIDLNKLFIGTFHSICVRILRSFGKHINLDSRFKIADDTDSKQLIKRVLQDKFSANDKVKDSDVNEYKYFISACKSKALLPGEVPQDLSDKAFEDHIYAYSRYQKSLEDNNLIDFDDCLLLAYKLLKKYPQALKNVKHVLVDEFQDTNLVQLELMYLFGLNCNGKVTVVGDPDQSIYGFRQAEANNFYRMEEHYVRGGHQVTKVQLTENYRSTDSILRFAETVMSTKQKSKREPKKLNSNTTQNTPVYFDAYPTNKQEARRIAEDIEGLTKSYKYSDVAVIIRSAFLSRMIEQEFIHANIPYIIVHGRSFWELKEVKLMVDFLRAIASNVDWLGYSRSLEFVVAGMGAKSLENIETEFNKQRNQGHEGNVYRILKRFIKREMVGFNAKLREGLQSYVKTIHKARHILKDDEGSMSELLGKMFDRVVKDSNLVELVAAKKSKGKSEEDAKNEIRENLGELKNQLVTFAPNEEILEGENNTASPFLTQFLDSIYLYEQNHYKQSQENDDSSGKVTITTIHGAKGLEWPIVFVPGLCDGILPSKYVLQETNKMKRDAAMDEECRCLYVAITRAKDILYLSYFAETEGFYYGSGERKPLSRLIRGSPLQLVQQREHKELSGEGFASANAVAKNFDKYKSRNAQQVVKAYTEFSHIPVAVPIVFTTAKKMHSKIMSGLPQNRLNPATGAPIDGPLRKKAKKRLGMGRPLRPFPMNK</sequence>
<dbReference type="OrthoDB" id="1470711at2759"/>
<dbReference type="InterPro" id="IPR014016">
    <property type="entry name" value="UvrD-like_ATP-bd"/>
</dbReference>
<dbReference type="Gene3D" id="1.10.486.10">
    <property type="entry name" value="PCRA, domain 4"/>
    <property type="match status" value="1"/>
</dbReference>
<evidence type="ECO:0000256" key="7">
    <source>
        <dbReference type="ARBA" id="ARBA00023235"/>
    </source>
</evidence>
<evidence type="ECO:0000256" key="1">
    <source>
        <dbReference type="ARBA" id="ARBA00009922"/>
    </source>
</evidence>
<keyword evidence="7" id="KW-0413">Isomerase</keyword>
<evidence type="ECO:0000313" key="15">
    <source>
        <dbReference type="Proteomes" id="UP000290900"/>
    </source>
</evidence>
<dbReference type="InterPro" id="IPR000212">
    <property type="entry name" value="DNA_helicase_UvrD/REP"/>
</dbReference>
<feature type="domain" description="UvrD-like helicase ATP-binding" evidence="12">
    <location>
        <begin position="10"/>
        <end position="298"/>
    </location>
</feature>
<proteinExistence type="inferred from homology"/>
<dbReference type="GO" id="GO:0000725">
    <property type="term" value="P:recombinational repair"/>
    <property type="evidence" value="ECO:0007669"/>
    <property type="project" value="TreeGrafter"/>
</dbReference>
<name>A0A448YSA7_BRENA</name>
<protein>
    <recommendedName>
        <fullName evidence="9">DNA 3'-5' helicase</fullName>
        <ecNumber evidence="9">5.6.2.4</ecNumber>
    </recommendedName>
</protein>
<accession>A0A448YSA7</accession>
<comment type="catalytic activity">
    <reaction evidence="8">
        <text>Couples ATP hydrolysis with the unwinding of duplex DNA by translocating in the 3'-5' direction.</text>
        <dbReference type="EC" id="5.6.2.4"/>
    </reaction>
</comment>
<gene>
    <name evidence="14" type="ORF">BRENAR_LOCUS4506</name>
</gene>
<keyword evidence="5 11" id="KW-0067">ATP-binding</keyword>
<keyword evidence="6" id="KW-0238">DNA-binding</keyword>
<dbReference type="Proteomes" id="UP000290900">
    <property type="component" value="Unassembled WGS sequence"/>
</dbReference>
<dbReference type="AlphaFoldDB" id="A0A448YSA7"/>
<dbReference type="PROSITE" id="PS51217">
    <property type="entry name" value="UVRD_HELICASE_CTER"/>
    <property type="match status" value="1"/>
</dbReference>
<dbReference type="GO" id="GO:0016787">
    <property type="term" value="F:hydrolase activity"/>
    <property type="evidence" value="ECO:0007669"/>
    <property type="project" value="UniProtKB-UniRule"/>
</dbReference>
<dbReference type="CDD" id="cd18807">
    <property type="entry name" value="SF1_C_UvrD"/>
    <property type="match status" value="1"/>
</dbReference>
<dbReference type="SUPFAM" id="SSF52540">
    <property type="entry name" value="P-loop containing nucleoside triphosphate hydrolases"/>
    <property type="match status" value="1"/>
</dbReference>
<comment type="catalytic activity">
    <reaction evidence="10">
        <text>ATP + H2O = ADP + phosphate + H(+)</text>
        <dbReference type="Rhea" id="RHEA:13065"/>
        <dbReference type="ChEBI" id="CHEBI:15377"/>
        <dbReference type="ChEBI" id="CHEBI:15378"/>
        <dbReference type="ChEBI" id="CHEBI:30616"/>
        <dbReference type="ChEBI" id="CHEBI:43474"/>
        <dbReference type="ChEBI" id="CHEBI:456216"/>
        <dbReference type="EC" id="5.6.2.4"/>
    </reaction>
</comment>
<evidence type="ECO:0000256" key="9">
    <source>
        <dbReference type="ARBA" id="ARBA00034808"/>
    </source>
</evidence>
<dbReference type="EC" id="5.6.2.4" evidence="9"/>
<dbReference type="Gene3D" id="3.40.50.300">
    <property type="entry name" value="P-loop containing nucleotide triphosphate hydrolases"/>
    <property type="match status" value="2"/>
</dbReference>
<dbReference type="GO" id="GO:0005634">
    <property type="term" value="C:nucleus"/>
    <property type="evidence" value="ECO:0007669"/>
    <property type="project" value="TreeGrafter"/>
</dbReference>
<dbReference type="STRING" id="13370.A0A448YSA7"/>
<dbReference type="PANTHER" id="PTHR11070:SF2">
    <property type="entry name" value="ATP-DEPENDENT DNA HELICASE SRS2"/>
    <property type="match status" value="1"/>
</dbReference>
<dbReference type="GO" id="GO:0003677">
    <property type="term" value="F:DNA binding"/>
    <property type="evidence" value="ECO:0007669"/>
    <property type="project" value="UniProtKB-KW"/>
</dbReference>
<dbReference type="InterPro" id="IPR014017">
    <property type="entry name" value="DNA_helicase_UvrD-like_C"/>
</dbReference>
<evidence type="ECO:0000256" key="3">
    <source>
        <dbReference type="ARBA" id="ARBA00022801"/>
    </source>
</evidence>
<organism evidence="14 15">
    <name type="scientific">Brettanomyces naardenensis</name>
    <name type="common">Yeast</name>
    <dbReference type="NCBI Taxonomy" id="13370"/>
    <lineage>
        <taxon>Eukaryota</taxon>
        <taxon>Fungi</taxon>
        <taxon>Dikarya</taxon>
        <taxon>Ascomycota</taxon>
        <taxon>Saccharomycotina</taxon>
        <taxon>Pichiomycetes</taxon>
        <taxon>Pichiales</taxon>
        <taxon>Pichiaceae</taxon>
        <taxon>Brettanomyces</taxon>
    </lineage>
</organism>
<dbReference type="GO" id="GO:0005524">
    <property type="term" value="F:ATP binding"/>
    <property type="evidence" value="ECO:0007669"/>
    <property type="project" value="UniProtKB-UniRule"/>
</dbReference>
<feature type="binding site" evidence="11">
    <location>
        <begin position="31"/>
        <end position="38"/>
    </location>
    <ligand>
        <name>ATP</name>
        <dbReference type="ChEBI" id="CHEBI:30616"/>
    </ligand>
</feature>
<dbReference type="Pfam" id="PF13361">
    <property type="entry name" value="UvrD_C"/>
    <property type="match status" value="1"/>
</dbReference>
<dbReference type="InterPro" id="IPR027417">
    <property type="entry name" value="P-loop_NTPase"/>
</dbReference>
<feature type="domain" description="UvrD-like helicase C-terminal" evidence="13">
    <location>
        <begin position="299"/>
        <end position="607"/>
    </location>
</feature>
<evidence type="ECO:0000256" key="8">
    <source>
        <dbReference type="ARBA" id="ARBA00034617"/>
    </source>
</evidence>
<dbReference type="GO" id="GO:0043138">
    <property type="term" value="F:3'-5' DNA helicase activity"/>
    <property type="evidence" value="ECO:0007669"/>
    <property type="project" value="UniProtKB-EC"/>
</dbReference>
<dbReference type="PANTHER" id="PTHR11070">
    <property type="entry name" value="UVRD / RECB / PCRA DNA HELICASE FAMILY MEMBER"/>
    <property type="match status" value="1"/>
</dbReference>
<dbReference type="FunCoup" id="A0A448YSA7">
    <property type="interactions" value="246"/>
</dbReference>
<keyword evidence="4 11" id="KW-0347">Helicase</keyword>
<dbReference type="PROSITE" id="PS51198">
    <property type="entry name" value="UVRD_HELICASE_ATP_BIND"/>
    <property type="match status" value="1"/>
</dbReference>
<dbReference type="InterPro" id="IPR013986">
    <property type="entry name" value="DExx_box_DNA_helicase_dom_sf"/>
</dbReference>
<comment type="similarity">
    <text evidence="1">Belongs to the helicase family. UvrD subfamily.</text>
</comment>
<keyword evidence="3 11" id="KW-0378">Hydrolase</keyword>
<evidence type="ECO:0000256" key="10">
    <source>
        <dbReference type="ARBA" id="ARBA00048988"/>
    </source>
</evidence>
<reference evidence="14 15" key="1">
    <citation type="submission" date="2018-12" db="EMBL/GenBank/DDBJ databases">
        <authorList>
            <person name="Tiukova I."/>
            <person name="Dainat J."/>
        </authorList>
    </citation>
    <scope>NUCLEOTIDE SEQUENCE [LARGE SCALE GENOMIC DNA]</scope>
</reference>
<evidence type="ECO:0000259" key="12">
    <source>
        <dbReference type="PROSITE" id="PS51198"/>
    </source>
</evidence>
<dbReference type="Gene3D" id="1.10.10.160">
    <property type="match status" value="1"/>
</dbReference>
<dbReference type="CDD" id="cd17932">
    <property type="entry name" value="DEXQc_UvrD"/>
    <property type="match status" value="1"/>
</dbReference>
<keyword evidence="2 11" id="KW-0547">Nucleotide-binding</keyword>
<evidence type="ECO:0000256" key="5">
    <source>
        <dbReference type="ARBA" id="ARBA00022840"/>
    </source>
</evidence>
<evidence type="ECO:0000259" key="13">
    <source>
        <dbReference type="PROSITE" id="PS51217"/>
    </source>
</evidence>
<dbReference type="Pfam" id="PF00580">
    <property type="entry name" value="UvrD-helicase"/>
    <property type="match status" value="1"/>
</dbReference>
<evidence type="ECO:0000256" key="4">
    <source>
        <dbReference type="ARBA" id="ARBA00022806"/>
    </source>
</evidence>
<evidence type="ECO:0000256" key="11">
    <source>
        <dbReference type="PROSITE-ProRule" id="PRU00560"/>
    </source>
</evidence>
<evidence type="ECO:0000256" key="6">
    <source>
        <dbReference type="ARBA" id="ARBA00023125"/>
    </source>
</evidence>